<dbReference type="Gene3D" id="1.10.340.30">
    <property type="entry name" value="Hypothetical protein, domain 2"/>
    <property type="match status" value="1"/>
</dbReference>
<dbReference type="SUPFAM" id="SSF48150">
    <property type="entry name" value="DNA-glycosylase"/>
    <property type="match status" value="1"/>
</dbReference>
<name>A0A1F6E2A7_9BACT</name>
<dbReference type="InterPro" id="IPR023170">
    <property type="entry name" value="HhH_base_excis_C"/>
</dbReference>
<dbReference type="InterPro" id="IPR000445">
    <property type="entry name" value="HhH_motif"/>
</dbReference>
<keyword evidence="2" id="KW-0004">4Fe-4S</keyword>
<evidence type="ECO:0000256" key="7">
    <source>
        <dbReference type="ARBA" id="ARBA00023014"/>
    </source>
</evidence>
<dbReference type="EMBL" id="MFLM01000029">
    <property type="protein sequence ID" value="OGG67670.1"/>
    <property type="molecule type" value="Genomic_DNA"/>
</dbReference>
<dbReference type="InterPro" id="IPR011257">
    <property type="entry name" value="DNA_glycosylase"/>
</dbReference>
<dbReference type="AlphaFoldDB" id="A0A1F6E2A7"/>
<dbReference type="GO" id="GO:0003677">
    <property type="term" value="F:DNA binding"/>
    <property type="evidence" value="ECO:0007669"/>
    <property type="project" value="InterPro"/>
</dbReference>
<evidence type="ECO:0000256" key="5">
    <source>
        <dbReference type="ARBA" id="ARBA00022801"/>
    </source>
</evidence>
<reference evidence="11 12" key="1">
    <citation type="journal article" date="2016" name="Nat. Commun.">
        <title>Thousands of microbial genomes shed light on interconnected biogeochemical processes in an aquifer system.</title>
        <authorList>
            <person name="Anantharaman K."/>
            <person name="Brown C.T."/>
            <person name="Hug L.A."/>
            <person name="Sharon I."/>
            <person name="Castelle C.J."/>
            <person name="Probst A.J."/>
            <person name="Thomas B.C."/>
            <person name="Singh A."/>
            <person name="Wilkins M.J."/>
            <person name="Karaoz U."/>
            <person name="Brodie E.L."/>
            <person name="Williams K.H."/>
            <person name="Hubbard S.S."/>
            <person name="Banfield J.F."/>
        </authorList>
    </citation>
    <scope>NUCLEOTIDE SEQUENCE [LARGE SCALE GENOMIC DNA]</scope>
</reference>
<keyword evidence="9" id="KW-0326">Glycosidase</keyword>
<dbReference type="GO" id="GO:0006285">
    <property type="term" value="P:base-excision repair, AP site formation"/>
    <property type="evidence" value="ECO:0007669"/>
    <property type="project" value="TreeGrafter"/>
</dbReference>
<dbReference type="GO" id="GO:0046872">
    <property type="term" value="F:metal ion binding"/>
    <property type="evidence" value="ECO:0007669"/>
    <property type="project" value="UniProtKB-KW"/>
</dbReference>
<evidence type="ECO:0000256" key="9">
    <source>
        <dbReference type="ARBA" id="ARBA00023295"/>
    </source>
</evidence>
<keyword evidence="4" id="KW-0227">DNA damage</keyword>
<dbReference type="InterPro" id="IPR003265">
    <property type="entry name" value="HhH-GPD_domain"/>
</dbReference>
<dbReference type="Pfam" id="PF00730">
    <property type="entry name" value="HhH-GPD"/>
    <property type="match status" value="1"/>
</dbReference>
<feature type="domain" description="HhH-GPD" evidence="10">
    <location>
        <begin position="32"/>
        <end position="170"/>
    </location>
</feature>
<dbReference type="Gene3D" id="1.10.1670.10">
    <property type="entry name" value="Helix-hairpin-Helix base-excision DNA repair enzymes (C-terminal)"/>
    <property type="match status" value="1"/>
</dbReference>
<comment type="caution">
    <text evidence="11">The sequence shown here is derived from an EMBL/GenBank/DDBJ whole genome shotgun (WGS) entry which is preliminary data.</text>
</comment>
<evidence type="ECO:0000313" key="11">
    <source>
        <dbReference type="EMBL" id="OGG67670.1"/>
    </source>
</evidence>
<evidence type="ECO:0000256" key="8">
    <source>
        <dbReference type="ARBA" id="ARBA00023204"/>
    </source>
</evidence>
<dbReference type="CDD" id="cd00056">
    <property type="entry name" value="ENDO3c"/>
    <property type="match status" value="1"/>
</dbReference>
<evidence type="ECO:0000256" key="3">
    <source>
        <dbReference type="ARBA" id="ARBA00022723"/>
    </source>
</evidence>
<proteinExistence type="inferred from homology"/>
<evidence type="ECO:0000256" key="6">
    <source>
        <dbReference type="ARBA" id="ARBA00023004"/>
    </source>
</evidence>
<organism evidence="11 12">
    <name type="scientific">Candidatus Kaiserbacteria bacterium RIFCSPHIGHO2_02_FULL_56_30</name>
    <dbReference type="NCBI Taxonomy" id="1798499"/>
    <lineage>
        <taxon>Bacteria</taxon>
        <taxon>Candidatus Kaiseribacteriota</taxon>
    </lineage>
</organism>
<evidence type="ECO:0000259" key="10">
    <source>
        <dbReference type="SMART" id="SM00478"/>
    </source>
</evidence>
<evidence type="ECO:0000256" key="2">
    <source>
        <dbReference type="ARBA" id="ARBA00022485"/>
    </source>
</evidence>
<dbReference type="PANTHER" id="PTHR10359:SF18">
    <property type="entry name" value="ENDONUCLEASE III"/>
    <property type="match status" value="1"/>
</dbReference>
<protein>
    <recommendedName>
        <fullName evidence="10">HhH-GPD domain-containing protein</fullName>
    </recommendedName>
</protein>
<evidence type="ECO:0000256" key="1">
    <source>
        <dbReference type="ARBA" id="ARBA00008343"/>
    </source>
</evidence>
<dbReference type="GO" id="GO:0019104">
    <property type="term" value="F:DNA N-glycosylase activity"/>
    <property type="evidence" value="ECO:0007669"/>
    <property type="project" value="TreeGrafter"/>
</dbReference>
<dbReference type="PROSITE" id="PS01155">
    <property type="entry name" value="ENDONUCLEASE_III_2"/>
    <property type="match status" value="1"/>
</dbReference>
<evidence type="ECO:0000256" key="4">
    <source>
        <dbReference type="ARBA" id="ARBA00022763"/>
    </source>
</evidence>
<dbReference type="InterPro" id="IPR004036">
    <property type="entry name" value="Endonuclease-III-like_CS2"/>
</dbReference>
<dbReference type="Pfam" id="PF00633">
    <property type="entry name" value="HHH"/>
    <property type="match status" value="1"/>
</dbReference>
<comment type="similarity">
    <text evidence="1">Belongs to the Nth/MutY family.</text>
</comment>
<keyword evidence="8" id="KW-0234">DNA repair</keyword>
<dbReference type="PANTHER" id="PTHR10359">
    <property type="entry name" value="A/G-SPECIFIC ADENINE GLYCOSYLASE/ENDONUCLEASE III"/>
    <property type="match status" value="1"/>
</dbReference>
<keyword evidence="3" id="KW-0479">Metal-binding</keyword>
<dbReference type="SMART" id="SM00478">
    <property type="entry name" value="ENDO3c"/>
    <property type="match status" value="1"/>
</dbReference>
<keyword evidence="7" id="KW-0411">Iron-sulfur</keyword>
<dbReference type="GO" id="GO:0051539">
    <property type="term" value="F:4 iron, 4 sulfur cluster binding"/>
    <property type="evidence" value="ECO:0007669"/>
    <property type="project" value="UniProtKB-KW"/>
</dbReference>
<accession>A0A1F6E2A7</accession>
<dbReference type="PIRSF" id="PIRSF001435">
    <property type="entry name" value="Nth"/>
    <property type="match status" value="1"/>
</dbReference>
<gene>
    <name evidence="11" type="ORF">A3C95_00930</name>
</gene>
<keyword evidence="5" id="KW-0378">Hydrolase</keyword>
<sequence>MKIVAYLKRAYPLPKSELAYQTPFQFAAAVILSAQCTDKAVNKLTDRLWEKYKTPRDFAEADLATFTKEISSIPFFRNKAKAIIGAAKEVAAKHGGEVPRSEAELVALPGIGYKTAHVILGELFDIWEGIATDTHVKRFAKRFDLTDQNDLKKISKDLEALIPKKDWKYV</sequence>
<feature type="non-terminal residue" evidence="11">
    <location>
        <position position="170"/>
    </location>
</feature>
<keyword evidence="6" id="KW-0408">Iron</keyword>
<evidence type="ECO:0000313" key="12">
    <source>
        <dbReference type="Proteomes" id="UP000177107"/>
    </source>
</evidence>
<dbReference type="STRING" id="1798499.A3C95_00930"/>
<dbReference type="Proteomes" id="UP000177107">
    <property type="component" value="Unassembled WGS sequence"/>
</dbReference>
<dbReference type="FunFam" id="1.10.340.30:FF:000001">
    <property type="entry name" value="Endonuclease III"/>
    <property type="match status" value="1"/>
</dbReference>